<dbReference type="InterPro" id="IPR015943">
    <property type="entry name" value="WD40/YVTN_repeat-like_dom_sf"/>
</dbReference>
<feature type="compositionally biased region" description="Polar residues" evidence="4">
    <location>
        <begin position="46"/>
        <end position="58"/>
    </location>
</feature>
<evidence type="ECO:0000256" key="4">
    <source>
        <dbReference type="SAM" id="MobiDB-lite"/>
    </source>
</evidence>
<dbReference type="Gene3D" id="1.10.10.60">
    <property type="entry name" value="Homeodomain-like"/>
    <property type="match status" value="1"/>
</dbReference>
<evidence type="ECO:0000256" key="1">
    <source>
        <dbReference type="ARBA" id="ARBA00022574"/>
    </source>
</evidence>
<gene>
    <name evidence="5" type="primary">raf1</name>
    <name evidence="5" type="ORF">A0J61_04591</name>
</gene>
<reference evidence="5 6" key="1">
    <citation type="submission" date="2016-03" db="EMBL/GenBank/DDBJ databases">
        <title>Choanephora cucurbitarum.</title>
        <authorList>
            <person name="Min B."/>
            <person name="Park H."/>
            <person name="Park J.-H."/>
            <person name="Shin H.-D."/>
            <person name="Choi I.-G."/>
        </authorList>
    </citation>
    <scope>NUCLEOTIDE SEQUENCE [LARGE SCALE GENOMIC DNA]</scope>
    <source>
        <strain evidence="5 6">KUS-F28377</strain>
    </source>
</reference>
<feature type="region of interest" description="Disordered" evidence="4">
    <location>
        <begin position="37"/>
        <end position="62"/>
    </location>
</feature>
<dbReference type="STRING" id="101091.A0A1C7NE35"/>
<evidence type="ECO:0000256" key="2">
    <source>
        <dbReference type="ARBA" id="ARBA00022737"/>
    </source>
</evidence>
<dbReference type="EMBL" id="LUGH01000228">
    <property type="protein sequence ID" value="OBZ87355.1"/>
    <property type="molecule type" value="Genomic_DNA"/>
</dbReference>
<name>A0A1C7NE35_9FUNG</name>
<dbReference type="InterPro" id="IPR009057">
    <property type="entry name" value="Homeodomain-like_sf"/>
</dbReference>
<feature type="repeat" description="WD" evidence="3">
    <location>
        <begin position="732"/>
        <end position="766"/>
    </location>
</feature>
<dbReference type="PROSITE" id="PS50082">
    <property type="entry name" value="WD_REPEATS_2"/>
    <property type="match status" value="2"/>
</dbReference>
<proteinExistence type="predicted"/>
<evidence type="ECO:0000313" key="5">
    <source>
        <dbReference type="EMBL" id="OBZ87355.1"/>
    </source>
</evidence>
<evidence type="ECO:0000256" key="3">
    <source>
        <dbReference type="PROSITE-ProRule" id="PRU00221"/>
    </source>
</evidence>
<dbReference type="PANTHER" id="PTHR19848:SF8">
    <property type="entry name" value="F-BOX AND WD REPEAT DOMAIN CONTAINING 7"/>
    <property type="match status" value="1"/>
</dbReference>
<keyword evidence="2" id="KW-0677">Repeat</keyword>
<protein>
    <submittedName>
        <fullName evidence="5">Rik1-associated factor 1</fullName>
    </submittedName>
</protein>
<dbReference type="FunCoup" id="A0A1C7NE35">
    <property type="interactions" value="13"/>
</dbReference>
<accession>A0A1C7NE35</accession>
<dbReference type="Gene3D" id="2.130.10.10">
    <property type="entry name" value="YVTN repeat-like/Quinoprotein amine dehydrogenase"/>
    <property type="match status" value="1"/>
</dbReference>
<dbReference type="Proteomes" id="UP000093000">
    <property type="component" value="Unassembled WGS sequence"/>
</dbReference>
<dbReference type="SUPFAM" id="SSF46689">
    <property type="entry name" value="Homeodomain-like"/>
    <property type="match status" value="1"/>
</dbReference>
<keyword evidence="6" id="KW-1185">Reference proteome</keyword>
<keyword evidence="1 3" id="KW-0853">WD repeat</keyword>
<dbReference type="Pfam" id="PF00400">
    <property type="entry name" value="WD40"/>
    <property type="match status" value="3"/>
</dbReference>
<comment type="caution">
    <text evidence="5">The sequence shown here is derived from an EMBL/GenBank/DDBJ whole genome shotgun (WGS) entry which is preliminary data.</text>
</comment>
<organism evidence="5 6">
    <name type="scientific">Choanephora cucurbitarum</name>
    <dbReference type="NCBI Taxonomy" id="101091"/>
    <lineage>
        <taxon>Eukaryota</taxon>
        <taxon>Fungi</taxon>
        <taxon>Fungi incertae sedis</taxon>
        <taxon>Mucoromycota</taxon>
        <taxon>Mucoromycotina</taxon>
        <taxon>Mucoromycetes</taxon>
        <taxon>Mucorales</taxon>
        <taxon>Mucorineae</taxon>
        <taxon>Choanephoraceae</taxon>
        <taxon>Choanephoroideae</taxon>
        <taxon>Choanephora</taxon>
    </lineage>
</organism>
<feature type="compositionally biased region" description="Low complexity" evidence="4">
    <location>
        <begin position="214"/>
        <end position="229"/>
    </location>
</feature>
<dbReference type="SMART" id="SM00320">
    <property type="entry name" value="WD40"/>
    <property type="match status" value="6"/>
</dbReference>
<sequence>MDRQQQQHQRRSSTSLFKYVRKEKVKRDVIILSSDEEDNFLPSATDLPTQKTEGSQSDPIALDDSDEEMFDAVSTDFSERVEELEDKKPLLSSLLAQFDLPASTLADQVSSDDDFAEGIMSDLEEHDPIFQTHHEEESRSAPSIDIIQGIKRLEAMDIQQSSEKKIKLEEQQPIPPAATAVQTWIPPDMDPLELLRLMDVYLHSIADPATEHMSSPNISPSTSSASSPSKYPVNETRSTRRNMRHHDLAPSPNKPSHPSMVPLEKNYPYVPNQVWYHSTWEDWAQLDVGDVLHCPFTAQEIQVLSYQIEKYSKRSSRSNRDNLSFWDYVATMLPGRTSCDCKWFWIDYREQVHNKLFSRVVVIRRRQDTLRDRSRHQLLIKRGQTGSCYRNALKKIHWSNMSKEDTIGGGSGDAITLTIFRDPMRGVKIVAGSLCDENIQYNMPGNLRLWDSDTKTCVSMNGHQTPNEVTGQNIWRTVTDVKMSRDETLIFSASHDGSANIWRSKTGKLVSTLRYHCKPINQLAVNYAATGQNVLATCSNDGTATVWTIGLNGKTGSGVICELDTDFYSDPHIDCIEFGQQASDSLLFLGINNKDIDHPGYVEAYDTATGAPRVRFDSMMGSVSTLAISKSGRFIVSGNYNRFDNMSGDGFIHLHDIRKSNTVSKFYSGHPDVNVVAISPCERYVASGNADKEKSEVVIFDIRNPKRSLHTLSHDQTKIDQSFIAPDSSIGIGGLYWMSDSRSVITGGGDSFVKVWSIEGATDLLKSYPTSNCVTSLAVNEETMTIAAGVAGAQGVVHVWQP</sequence>
<feature type="region of interest" description="Disordered" evidence="4">
    <location>
        <begin position="210"/>
        <end position="259"/>
    </location>
</feature>
<dbReference type="AlphaFoldDB" id="A0A1C7NE35"/>
<dbReference type="InParanoid" id="A0A1C7NE35"/>
<dbReference type="SUPFAM" id="SSF50978">
    <property type="entry name" value="WD40 repeat-like"/>
    <property type="match status" value="1"/>
</dbReference>
<feature type="repeat" description="WD" evidence="3">
    <location>
        <begin position="478"/>
        <end position="512"/>
    </location>
</feature>
<evidence type="ECO:0000313" key="6">
    <source>
        <dbReference type="Proteomes" id="UP000093000"/>
    </source>
</evidence>
<dbReference type="InterPro" id="IPR036322">
    <property type="entry name" value="WD40_repeat_dom_sf"/>
</dbReference>
<dbReference type="OrthoDB" id="10248252at2759"/>
<dbReference type="PANTHER" id="PTHR19848">
    <property type="entry name" value="WD40 REPEAT PROTEIN"/>
    <property type="match status" value="1"/>
</dbReference>
<dbReference type="InterPro" id="IPR001680">
    <property type="entry name" value="WD40_rpt"/>
</dbReference>